<protein>
    <submittedName>
        <fullName evidence="1">Uncharacterized protein</fullName>
    </submittedName>
</protein>
<name>A0A7Z0EAV5_9MICC</name>
<sequence>MALTPDSLLAGPRGRRLCLEFALASERHLHPESLRLAEVANEAAEPFEPGDLKSRRYLGRTLFGRRTPPRPPAPQRTPVDVAAALDDTDLADSTEDLLRFVLGDVVAFARYWQEPEGSDLLAATAELRDPLLRVATHILASPAAAWWDQDVELHDQACVQWPDIPGFELAGEPPTVLLSWREEQDSMEHRALRVRRADPTANWSGEWWSRPPERLLRSVPRFSDQAPVVLYLVEDGFGWETAHTRRLWIPRSPRVFEVHTSEDWAQLCRDFPLEVTGEKRHDWYRTTGRSGRWVIPDWQAVAQQYDGVHLSVAGYLSAAGRAIDIDIDAETASVIAGWNPGETWWLTAGPGLGTELTHWQFEESLHWRQVESCAQEEYPPAG</sequence>
<proteinExistence type="predicted"/>
<reference evidence="1 2" key="1">
    <citation type="submission" date="2020-07" db="EMBL/GenBank/DDBJ databases">
        <title>Sequencing the genomes of 1000 actinobacteria strains.</title>
        <authorList>
            <person name="Klenk H.-P."/>
        </authorList>
    </citation>
    <scope>NUCLEOTIDE SEQUENCE [LARGE SCALE GENOMIC DNA]</scope>
    <source>
        <strain evidence="1 2">DSM 15664</strain>
    </source>
</reference>
<keyword evidence="2" id="KW-1185">Reference proteome</keyword>
<evidence type="ECO:0000313" key="1">
    <source>
        <dbReference type="EMBL" id="NYJ17815.1"/>
    </source>
</evidence>
<dbReference type="Proteomes" id="UP000560069">
    <property type="component" value="Unassembled WGS sequence"/>
</dbReference>
<dbReference type="EMBL" id="JACCFQ010000001">
    <property type="protein sequence ID" value="NYJ17815.1"/>
    <property type="molecule type" value="Genomic_DNA"/>
</dbReference>
<accession>A0A7Z0EAV5</accession>
<gene>
    <name evidence="1" type="ORF">HNR11_002349</name>
</gene>
<dbReference type="AlphaFoldDB" id="A0A7Z0EAV5"/>
<comment type="caution">
    <text evidence="1">The sequence shown here is derived from an EMBL/GenBank/DDBJ whole genome shotgun (WGS) entry which is preliminary data.</text>
</comment>
<organism evidence="1 2">
    <name type="scientific">Nesterenkonia sandarakina</name>
    <dbReference type="NCBI Taxonomy" id="272918"/>
    <lineage>
        <taxon>Bacteria</taxon>
        <taxon>Bacillati</taxon>
        <taxon>Actinomycetota</taxon>
        <taxon>Actinomycetes</taxon>
        <taxon>Micrococcales</taxon>
        <taxon>Micrococcaceae</taxon>
        <taxon>Nesterenkonia</taxon>
    </lineage>
</organism>
<dbReference type="RefSeq" id="WP_179442550.1">
    <property type="nucleotide sequence ID" value="NZ_BAAALK010000002.1"/>
</dbReference>
<evidence type="ECO:0000313" key="2">
    <source>
        <dbReference type="Proteomes" id="UP000560069"/>
    </source>
</evidence>